<proteinExistence type="inferred from homology"/>
<organism evidence="4 5">
    <name type="scientific">Pseudodesulfovibrio profundus</name>
    <dbReference type="NCBI Taxonomy" id="57320"/>
    <lineage>
        <taxon>Bacteria</taxon>
        <taxon>Pseudomonadati</taxon>
        <taxon>Thermodesulfobacteriota</taxon>
        <taxon>Desulfovibrionia</taxon>
        <taxon>Desulfovibrionales</taxon>
        <taxon>Desulfovibrionaceae</taxon>
    </lineage>
</organism>
<gene>
    <name evidence="4" type="ORF">DPRO_3501</name>
</gene>
<evidence type="ECO:0000256" key="2">
    <source>
        <dbReference type="RuleBase" id="RU003749"/>
    </source>
</evidence>
<dbReference type="KEGG" id="pprf:DPRO_3501"/>
<dbReference type="PROSITE" id="PS50801">
    <property type="entry name" value="STAS"/>
    <property type="match status" value="1"/>
</dbReference>
<dbReference type="Gene3D" id="3.30.750.24">
    <property type="entry name" value="STAS domain"/>
    <property type="match status" value="1"/>
</dbReference>
<dbReference type="OrthoDB" id="280847at2"/>
<dbReference type="GO" id="GO:0043856">
    <property type="term" value="F:anti-sigma factor antagonist activity"/>
    <property type="evidence" value="ECO:0007669"/>
    <property type="project" value="InterPro"/>
</dbReference>
<dbReference type="PANTHER" id="PTHR33495">
    <property type="entry name" value="ANTI-SIGMA FACTOR ANTAGONIST TM_1081-RELATED-RELATED"/>
    <property type="match status" value="1"/>
</dbReference>
<dbReference type="RefSeq" id="WP_097013145.1">
    <property type="nucleotide sequence ID" value="NZ_LT907975.1"/>
</dbReference>
<dbReference type="InterPro" id="IPR036513">
    <property type="entry name" value="STAS_dom_sf"/>
</dbReference>
<dbReference type="Pfam" id="PF01740">
    <property type="entry name" value="STAS"/>
    <property type="match status" value="1"/>
</dbReference>
<keyword evidence="5" id="KW-1185">Reference proteome</keyword>
<dbReference type="InterPro" id="IPR003658">
    <property type="entry name" value="Anti-sigma_ant"/>
</dbReference>
<sequence>MDIVCDKKETGTLVRVNGRLDAVNAPVFEKECMQVVDGGETMMVIDLSDLEYISSAGLRSILSAAKKLKGTGGTMQFCGLTGMVEEVFKVSGLGTMFTVTDTADEAFAS</sequence>
<evidence type="ECO:0000313" key="5">
    <source>
        <dbReference type="Proteomes" id="UP000219215"/>
    </source>
</evidence>
<protein>
    <recommendedName>
        <fullName evidence="2">Anti-sigma factor antagonist</fullName>
    </recommendedName>
</protein>
<dbReference type="CDD" id="cd07043">
    <property type="entry name" value="STAS_anti-anti-sigma_factors"/>
    <property type="match status" value="1"/>
</dbReference>
<reference evidence="5" key="1">
    <citation type="submission" date="2017-09" db="EMBL/GenBank/DDBJ databases">
        <authorList>
            <person name="Regsiter A."/>
            <person name="William W."/>
        </authorList>
    </citation>
    <scope>NUCLEOTIDE SEQUENCE [LARGE SCALE GENOMIC DNA]</scope>
    <source>
        <strain evidence="5">500-1</strain>
    </source>
</reference>
<evidence type="ECO:0000259" key="3">
    <source>
        <dbReference type="PROSITE" id="PS50801"/>
    </source>
</evidence>
<dbReference type="SUPFAM" id="SSF52091">
    <property type="entry name" value="SpoIIaa-like"/>
    <property type="match status" value="1"/>
</dbReference>
<dbReference type="EMBL" id="LT907975">
    <property type="protein sequence ID" value="SOB60417.1"/>
    <property type="molecule type" value="Genomic_DNA"/>
</dbReference>
<evidence type="ECO:0000256" key="1">
    <source>
        <dbReference type="ARBA" id="ARBA00009013"/>
    </source>
</evidence>
<dbReference type="NCBIfam" id="TIGR00377">
    <property type="entry name" value="ant_ant_sig"/>
    <property type="match status" value="1"/>
</dbReference>
<name>A0A2C8FD51_9BACT</name>
<dbReference type="InterPro" id="IPR002645">
    <property type="entry name" value="STAS_dom"/>
</dbReference>
<comment type="similarity">
    <text evidence="1 2">Belongs to the anti-sigma-factor antagonist family.</text>
</comment>
<feature type="domain" description="STAS" evidence="3">
    <location>
        <begin position="13"/>
        <end position="109"/>
    </location>
</feature>
<accession>A0A2C8FD51</accession>
<dbReference type="Proteomes" id="UP000219215">
    <property type="component" value="Chromosome DPRO"/>
</dbReference>
<evidence type="ECO:0000313" key="4">
    <source>
        <dbReference type="EMBL" id="SOB60417.1"/>
    </source>
</evidence>
<dbReference type="AlphaFoldDB" id="A0A2C8FD51"/>